<keyword evidence="2" id="KW-1185">Reference proteome</keyword>
<evidence type="ECO:0000313" key="2">
    <source>
        <dbReference type="Proteomes" id="UP000261600"/>
    </source>
</evidence>
<protein>
    <submittedName>
        <fullName evidence="1">Uncharacterized protein</fullName>
    </submittedName>
</protein>
<dbReference type="AlphaFoldDB" id="A0A3Q3IF25"/>
<dbReference type="Ensembl" id="ENSMALT00000001640.1">
    <property type="protein sequence ID" value="ENSMALP00000001589.1"/>
    <property type="gene ID" value="ENSMALG00000001178.1"/>
</dbReference>
<reference evidence="1" key="2">
    <citation type="submission" date="2025-09" db="UniProtKB">
        <authorList>
            <consortium name="Ensembl"/>
        </authorList>
    </citation>
    <scope>IDENTIFICATION</scope>
</reference>
<name>A0A3Q3IF25_MONAL</name>
<reference evidence="1" key="1">
    <citation type="submission" date="2025-08" db="UniProtKB">
        <authorList>
            <consortium name="Ensembl"/>
        </authorList>
    </citation>
    <scope>IDENTIFICATION</scope>
</reference>
<accession>A0A3Q3IF25</accession>
<evidence type="ECO:0000313" key="1">
    <source>
        <dbReference type="Ensembl" id="ENSMALP00000001589.1"/>
    </source>
</evidence>
<organism evidence="1 2">
    <name type="scientific">Monopterus albus</name>
    <name type="common">Swamp eel</name>
    <dbReference type="NCBI Taxonomy" id="43700"/>
    <lineage>
        <taxon>Eukaryota</taxon>
        <taxon>Metazoa</taxon>
        <taxon>Chordata</taxon>
        <taxon>Craniata</taxon>
        <taxon>Vertebrata</taxon>
        <taxon>Euteleostomi</taxon>
        <taxon>Actinopterygii</taxon>
        <taxon>Neopterygii</taxon>
        <taxon>Teleostei</taxon>
        <taxon>Neoteleostei</taxon>
        <taxon>Acanthomorphata</taxon>
        <taxon>Anabantaria</taxon>
        <taxon>Synbranchiformes</taxon>
        <taxon>Synbranchidae</taxon>
        <taxon>Monopterus</taxon>
    </lineage>
</organism>
<proteinExistence type="predicted"/>
<sequence>MPEVKSILREVLPKQVVTNKGLFVKPSTTCELFISFQKLAKLVSGCFVRPLHSIFYSSTPLTFLQYKQL</sequence>
<dbReference type="Proteomes" id="UP000261600">
    <property type="component" value="Unplaced"/>
</dbReference>